<dbReference type="AlphaFoldDB" id="A0A5C4RAH6"/>
<dbReference type="Proteomes" id="UP000304880">
    <property type="component" value="Unassembled WGS sequence"/>
</dbReference>
<dbReference type="RefSeq" id="WP_139597755.1">
    <property type="nucleotide sequence ID" value="NZ_VDDC01000005.1"/>
</dbReference>
<gene>
    <name evidence="1" type="ORF">FHD67_02845</name>
</gene>
<sequence length="98" mass="11040">MTELERAMHAANFDGEMPALDAGELDLWIHALQRNDVWFLCGPDRASMKFGCQAGQKDKLVSLEQALSRLNIGAANLKAHYQERWLSDVKVKFTLGLH</sequence>
<dbReference type="EMBL" id="VDDC01000005">
    <property type="protein sequence ID" value="TNH40970.1"/>
    <property type="molecule type" value="Genomic_DNA"/>
</dbReference>
<evidence type="ECO:0000313" key="1">
    <source>
        <dbReference type="EMBL" id="TNH40970.1"/>
    </source>
</evidence>
<protein>
    <submittedName>
        <fullName evidence="1">Uncharacterized protein</fullName>
    </submittedName>
</protein>
<comment type="caution">
    <text evidence="1">The sequence shown here is derived from an EMBL/GenBank/DDBJ whole genome shotgun (WGS) entry which is preliminary data.</text>
</comment>
<evidence type="ECO:0000313" key="2">
    <source>
        <dbReference type="Proteomes" id="UP000304880"/>
    </source>
</evidence>
<name>A0A5C4RAH6_9RHOB</name>
<organism evidence="1 2">
    <name type="scientific">Paracoccus haeundaensis</name>
    <dbReference type="NCBI Taxonomy" id="225362"/>
    <lineage>
        <taxon>Bacteria</taxon>
        <taxon>Pseudomonadati</taxon>
        <taxon>Pseudomonadota</taxon>
        <taxon>Alphaproteobacteria</taxon>
        <taxon>Rhodobacterales</taxon>
        <taxon>Paracoccaceae</taxon>
        <taxon>Paracoccus</taxon>
    </lineage>
</organism>
<proteinExistence type="predicted"/>
<keyword evidence="2" id="KW-1185">Reference proteome</keyword>
<accession>A0A5C4RAH6</accession>
<reference evidence="1 2" key="1">
    <citation type="submission" date="2019-06" db="EMBL/GenBank/DDBJ databases">
        <authorList>
            <person name="Li J."/>
        </authorList>
    </citation>
    <scope>NUCLEOTIDE SEQUENCE [LARGE SCALE GENOMIC DNA]</scope>
    <source>
        <strain evidence="1 2">CGMCC 1.8012</strain>
    </source>
</reference>